<keyword evidence="3" id="KW-1185">Reference proteome</keyword>
<dbReference type="PANTHER" id="PTHR34109">
    <property type="entry name" value="BNAUNNG04460D PROTEIN-RELATED"/>
    <property type="match status" value="1"/>
</dbReference>
<dbReference type="Gene3D" id="3.30.720.110">
    <property type="match status" value="1"/>
</dbReference>
<evidence type="ECO:0000313" key="2">
    <source>
        <dbReference type="EMBL" id="TQL51483.1"/>
    </source>
</evidence>
<reference evidence="2 3" key="1">
    <citation type="submission" date="2019-06" db="EMBL/GenBank/DDBJ databases">
        <title>Sequencing the genomes of 1000 actinobacteria strains.</title>
        <authorList>
            <person name="Klenk H.-P."/>
        </authorList>
    </citation>
    <scope>NUCLEOTIDE SEQUENCE [LARGE SCALE GENOMIC DNA]</scope>
    <source>
        <strain evidence="2 3">DSM 12335</strain>
    </source>
</reference>
<proteinExistence type="predicted"/>
<dbReference type="InterPro" id="IPR037523">
    <property type="entry name" value="VOC_core"/>
</dbReference>
<dbReference type="EMBL" id="VFOP01000001">
    <property type="protein sequence ID" value="TQL51483.1"/>
    <property type="molecule type" value="Genomic_DNA"/>
</dbReference>
<name>A0A542YTR2_9MICO</name>
<sequence length="156" mass="16730">MSTSHIPAGFSSVTPFVAVVRAAEALDFYATVFGAVVTSRMDGPDGSVVHAEIDLGAGRLQLGDPSPDFGLTAPDLVGDDTTYSLAIYVPDVDATFRAAVEQGATVREEPADFVTGDRFASIKDPFGVRWTIMTRVEQVSDEEAQRRLDDWAESLS</sequence>
<dbReference type="InterPro" id="IPR004360">
    <property type="entry name" value="Glyas_Fos-R_dOase_dom"/>
</dbReference>
<accession>A0A542YTR2</accession>
<dbReference type="RefSeq" id="WP_342354721.1">
    <property type="nucleotide sequence ID" value="NZ_BAAAIK010000011.1"/>
</dbReference>
<dbReference type="CDD" id="cd07246">
    <property type="entry name" value="VOC_like"/>
    <property type="match status" value="1"/>
</dbReference>
<protein>
    <submittedName>
        <fullName evidence="2">PhnB protein</fullName>
    </submittedName>
</protein>
<dbReference type="PROSITE" id="PS51819">
    <property type="entry name" value="VOC"/>
    <property type="match status" value="1"/>
</dbReference>
<gene>
    <name evidence="2" type="ORF">FB467_2629</name>
</gene>
<dbReference type="AlphaFoldDB" id="A0A542YTR2"/>
<dbReference type="SUPFAM" id="SSF54593">
    <property type="entry name" value="Glyoxalase/Bleomycin resistance protein/Dihydroxybiphenyl dioxygenase"/>
    <property type="match status" value="1"/>
</dbReference>
<evidence type="ECO:0000313" key="3">
    <source>
        <dbReference type="Proteomes" id="UP000319516"/>
    </source>
</evidence>
<dbReference type="Gene3D" id="3.30.720.120">
    <property type="match status" value="1"/>
</dbReference>
<dbReference type="Pfam" id="PF00903">
    <property type="entry name" value="Glyoxalase"/>
    <property type="match status" value="1"/>
</dbReference>
<comment type="caution">
    <text evidence="2">The sequence shown here is derived from an EMBL/GenBank/DDBJ whole genome shotgun (WGS) entry which is preliminary data.</text>
</comment>
<dbReference type="Proteomes" id="UP000319516">
    <property type="component" value="Unassembled WGS sequence"/>
</dbReference>
<dbReference type="PANTHER" id="PTHR34109:SF1">
    <property type="entry name" value="VOC DOMAIN-CONTAINING PROTEIN"/>
    <property type="match status" value="1"/>
</dbReference>
<feature type="domain" description="VOC" evidence="1">
    <location>
        <begin position="9"/>
        <end position="135"/>
    </location>
</feature>
<organism evidence="2 3">
    <name type="scientific">Ornithinicoccus hortensis</name>
    <dbReference type="NCBI Taxonomy" id="82346"/>
    <lineage>
        <taxon>Bacteria</taxon>
        <taxon>Bacillati</taxon>
        <taxon>Actinomycetota</taxon>
        <taxon>Actinomycetes</taxon>
        <taxon>Micrococcales</taxon>
        <taxon>Intrasporangiaceae</taxon>
        <taxon>Ornithinicoccus</taxon>
    </lineage>
</organism>
<dbReference type="InterPro" id="IPR029068">
    <property type="entry name" value="Glyas_Bleomycin-R_OHBP_Dase"/>
</dbReference>
<evidence type="ECO:0000259" key="1">
    <source>
        <dbReference type="PROSITE" id="PS51819"/>
    </source>
</evidence>